<evidence type="ECO:0000313" key="2">
    <source>
        <dbReference type="Proteomes" id="UP000220922"/>
    </source>
</evidence>
<proteinExistence type="predicted"/>
<reference evidence="1 2" key="1">
    <citation type="submission" date="2016-05" db="EMBL/GenBank/DDBJ databases">
        <authorList>
            <person name="Lavstsen T."/>
            <person name="Jespersen J.S."/>
        </authorList>
    </citation>
    <scope>NUCLEOTIDE SEQUENCE [LARGE SCALE GENOMIC DNA]</scope>
    <source>
        <strain evidence="1 2">B7-9</strain>
    </source>
</reference>
<keyword evidence="2" id="KW-1185">Reference proteome</keyword>
<dbReference type="Proteomes" id="UP000220922">
    <property type="component" value="Unassembled WGS sequence"/>
</dbReference>
<name>A0A2H3KJ87_9CHLR</name>
<dbReference type="InterPro" id="IPR045397">
    <property type="entry name" value="TumE-like"/>
</dbReference>
<dbReference type="Pfam" id="PF20126">
    <property type="entry name" value="TumE"/>
    <property type="match status" value="1"/>
</dbReference>
<gene>
    <name evidence="1" type="ORF">A9Q02_16615</name>
</gene>
<organism evidence="1 2">
    <name type="scientific">Candidatus Chloroploca asiatica</name>
    <dbReference type="NCBI Taxonomy" id="1506545"/>
    <lineage>
        <taxon>Bacteria</taxon>
        <taxon>Bacillati</taxon>
        <taxon>Chloroflexota</taxon>
        <taxon>Chloroflexia</taxon>
        <taxon>Chloroflexales</taxon>
        <taxon>Chloroflexineae</taxon>
        <taxon>Oscillochloridaceae</taxon>
        <taxon>Candidatus Chloroploca</taxon>
    </lineage>
</organism>
<dbReference type="RefSeq" id="WP_141508944.1">
    <property type="nucleotide sequence ID" value="NZ_LYXE01000116.1"/>
</dbReference>
<dbReference type="AlphaFoldDB" id="A0A2H3KJ87"/>
<accession>A0A2H3KJ87</accession>
<dbReference type="OrthoDB" id="572460at2"/>
<evidence type="ECO:0000313" key="1">
    <source>
        <dbReference type="EMBL" id="PDV97963.1"/>
    </source>
</evidence>
<sequence>MQEIERKYAHLVHDVVVLSLTDETFRLILYLHSGCTLRVTERWRDQVLFRYSYYWLASDASLKIGWDNVPHHRELENFPHHKHIGEKGCRVASYETSLDDVIAFIAAEINSEDGS</sequence>
<protein>
    <submittedName>
        <fullName evidence="1">Uncharacterized protein</fullName>
    </submittedName>
</protein>
<comment type="caution">
    <text evidence="1">The sequence shown here is derived from an EMBL/GenBank/DDBJ whole genome shotgun (WGS) entry which is preliminary data.</text>
</comment>
<dbReference type="EMBL" id="LYXE01000116">
    <property type="protein sequence ID" value="PDV97963.1"/>
    <property type="molecule type" value="Genomic_DNA"/>
</dbReference>